<dbReference type="Proteomes" id="UP000553059">
    <property type="component" value="Unassembled WGS sequence"/>
</dbReference>
<organism evidence="1 2">
    <name type="scientific">Desulfitobacterium dehalogenans</name>
    <dbReference type="NCBI Taxonomy" id="36854"/>
    <lineage>
        <taxon>Bacteria</taxon>
        <taxon>Bacillati</taxon>
        <taxon>Bacillota</taxon>
        <taxon>Clostridia</taxon>
        <taxon>Eubacteriales</taxon>
        <taxon>Desulfitobacteriaceae</taxon>
        <taxon>Desulfitobacterium</taxon>
    </lineage>
</organism>
<reference evidence="1 2" key="1">
    <citation type="journal article" date="2020" name="Biotechnol. Biofuels">
        <title>New insights from the biogas microbiome by comprehensive genome-resolved metagenomics of nearly 1600 species originating from multiple anaerobic digesters.</title>
        <authorList>
            <person name="Campanaro S."/>
            <person name="Treu L."/>
            <person name="Rodriguez-R L.M."/>
            <person name="Kovalovszki A."/>
            <person name="Ziels R.M."/>
            <person name="Maus I."/>
            <person name="Zhu X."/>
            <person name="Kougias P.G."/>
            <person name="Basile A."/>
            <person name="Luo G."/>
            <person name="Schluter A."/>
            <person name="Konstantinidis K.T."/>
            <person name="Angelidaki I."/>
        </authorList>
    </citation>
    <scope>NUCLEOTIDE SEQUENCE [LARGE SCALE GENOMIC DNA]</scope>
    <source>
        <strain evidence="1">AS05jafATM_4</strain>
    </source>
</reference>
<sequence length="128" mass="14791">MEHIENAGGKYLYGTMRVEDIWMDETREDLLLTLIYAEREGRLAAYGGVYYNEIMENGMTIVMAEEYPLAALETPRFRGARERFARDCGEPETGLFAELAARGIRLFVHYGKERDHIILARRAEIQAR</sequence>
<evidence type="ECO:0000313" key="2">
    <source>
        <dbReference type="Proteomes" id="UP000553059"/>
    </source>
</evidence>
<dbReference type="EMBL" id="DUTF01000430">
    <property type="protein sequence ID" value="HHY29021.1"/>
    <property type="molecule type" value="Genomic_DNA"/>
</dbReference>
<name>A0A7C6Z7J8_9FIRM</name>
<evidence type="ECO:0000313" key="1">
    <source>
        <dbReference type="EMBL" id="HHY29021.1"/>
    </source>
</evidence>
<comment type="caution">
    <text evidence="1">The sequence shown here is derived from an EMBL/GenBank/DDBJ whole genome shotgun (WGS) entry which is preliminary data.</text>
</comment>
<protein>
    <submittedName>
        <fullName evidence="1">Uncharacterized protein</fullName>
    </submittedName>
</protein>
<accession>A0A7C6Z7J8</accession>
<gene>
    <name evidence="1" type="ORF">GX523_20190</name>
</gene>
<proteinExistence type="predicted"/>
<dbReference type="AlphaFoldDB" id="A0A7C6Z7J8"/>